<evidence type="ECO:0000313" key="3">
    <source>
        <dbReference type="EMBL" id="KAJ8375349.1"/>
    </source>
</evidence>
<dbReference type="PANTHER" id="PTHR23034:SF2">
    <property type="entry name" value="GLUTAMATE-RICH PROTEIN 3"/>
    <property type="match status" value="1"/>
</dbReference>
<proteinExistence type="predicted"/>
<feature type="compositionally biased region" description="Polar residues" evidence="1">
    <location>
        <begin position="187"/>
        <end position="201"/>
    </location>
</feature>
<feature type="compositionally biased region" description="Low complexity" evidence="1">
    <location>
        <begin position="151"/>
        <end position="169"/>
    </location>
</feature>
<name>A0A9Q1G4I9_SYNKA</name>
<keyword evidence="4" id="KW-1185">Reference proteome</keyword>
<feature type="region of interest" description="Disordered" evidence="1">
    <location>
        <begin position="132"/>
        <end position="232"/>
    </location>
</feature>
<feature type="compositionally biased region" description="Acidic residues" evidence="1">
    <location>
        <begin position="488"/>
        <end position="504"/>
    </location>
</feature>
<evidence type="ECO:0000313" key="4">
    <source>
        <dbReference type="Proteomes" id="UP001152622"/>
    </source>
</evidence>
<comment type="caution">
    <text evidence="3">The sequence shown here is derived from an EMBL/GenBank/DDBJ whole genome shotgun (WGS) entry which is preliminary data.</text>
</comment>
<protein>
    <recommendedName>
        <fullName evidence="2">DUF4590 domain-containing protein</fullName>
    </recommendedName>
</protein>
<evidence type="ECO:0000256" key="1">
    <source>
        <dbReference type="SAM" id="MobiDB-lite"/>
    </source>
</evidence>
<dbReference type="AlphaFoldDB" id="A0A9Q1G4I9"/>
<dbReference type="InterPro" id="IPR027962">
    <property type="entry name" value="ERICH3"/>
</dbReference>
<sequence>MTPGDRSDFFNGVRAYFEAAVEYVLAKFPTSDETLMYAQVANIKMRGEVGFEAIRHFHKKFNMKEPLDQLEMEFNRNHQRHVRECLAQAIFHKVLDMERHHQIEIKRKLEDFSRRERVHKIKVERSKRYDEDVIPLLSPKPPSGPRNGHKQPSGPEGEQSESSESLSSLRPNTAPGKMQRPYRLQPINRNSTTASVRQTSPGYRHRDSSDDTEQQFSCTDKDLRPVTMTESSREISPYQLPIINNYITPVPPSTKRTLKGTPNGILRGRRLRPTTAPNVTDIEKDSKFYKSSVHSNVSVTMVYYGKTVHLSHDDIDMRDEVKVFQQHCGGENVCIYKGRLMEGEAFQFVSRRHRGFPFSLTFFLNGLQVDRLSSCCEFKHRKGSRIGGKHGHFGFSSVDGASPCYKCIISIGLDKKPTPPKRTKKEIGKGIFPCNSQEMAEKAKEVEEDIKQDSHSHLEAELRKKQVEDDSVETEAKGIDKGKAKDDYNEDFEADDERADEDMEEAKPLAVDPSSSSDKRDSIINDKEDGEIVNHQMEDEEKY</sequence>
<organism evidence="3 4">
    <name type="scientific">Synaphobranchus kaupii</name>
    <name type="common">Kaup's arrowtooth eel</name>
    <dbReference type="NCBI Taxonomy" id="118154"/>
    <lineage>
        <taxon>Eukaryota</taxon>
        <taxon>Metazoa</taxon>
        <taxon>Chordata</taxon>
        <taxon>Craniata</taxon>
        <taxon>Vertebrata</taxon>
        <taxon>Euteleostomi</taxon>
        <taxon>Actinopterygii</taxon>
        <taxon>Neopterygii</taxon>
        <taxon>Teleostei</taxon>
        <taxon>Anguilliformes</taxon>
        <taxon>Synaphobranchidae</taxon>
        <taxon>Synaphobranchus</taxon>
    </lineage>
</organism>
<dbReference type="PANTHER" id="PTHR23034">
    <property type="entry name" value="GLUTAMATE-RICH PROTEIN 3"/>
    <property type="match status" value="1"/>
</dbReference>
<dbReference type="InterPro" id="IPR048257">
    <property type="entry name" value="DUF4590"/>
</dbReference>
<feature type="non-terminal residue" evidence="3">
    <location>
        <position position="543"/>
    </location>
</feature>
<dbReference type="EMBL" id="JAINUF010000002">
    <property type="protein sequence ID" value="KAJ8375349.1"/>
    <property type="molecule type" value="Genomic_DNA"/>
</dbReference>
<accession>A0A9Q1G4I9</accession>
<dbReference type="Proteomes" id="UP001152622">
    <property type="component" value="Chromosome 2"/>
</dbReference>
<feature type="compositionally biased region" description="Basic and acidic residues" evidence="1">
    <location>
        <begin position="517"/>
        <end position="532"/>
    </location>
</feature>
<gene>
    <name evidence="3" type="ORF">SKAU_G00059290</name>
</gene>
<dbReference type="Pfam" id="PF15257">
    <property type="entry name" value="DUF4590"/>
    <property type="match status" value="1"/>
</dbReference>
<feature type="domain" description="DUF4590" evidence="2">
    <location>
        <begin position="309"/>
        <end position="421"/>
    </location>
</feature>
<feature type="compositionally biased region" description="Basic and acidic residues" evidence="1">
    <location>
        <begin position="439"/>
        <end position="487"/>
    </location>
</feature>
<feature type="region of interest" description="Disordered" evidence="1">
    <location>
        <begin position="439"/>
        <end position="543"/>
    </location>
</feature>
<reference evidence="3" key="1">
    <citation type="journal article" date="2023" name="Science">
        <title>Genome structures resolve the early diversification of teleost fishes.</title>
        <authorList>
            <person name="Parey E."/>
            <person name="Louis A."/>
            <person name="Montfort J."/>
            <person name="Bouchez O."/>
            <person name="Roques C."/>
            <person name="Iampietro C."/>
            <person name="Lluch J."/>
            <person name="Castinel A."/>
            <person name="Donnadieu C."/>
            <person name="Desvignes T."/>
            <person name="Floi Bucao C."/>
            <person name="Jouanno E."/>
            <person name="Wen M."/>
            <person name="Mejri S."/>
            <person name="Dirks R."/>
            <person name="Jansen H."/>
            <person name="Henkel C."/>
            <person name="Chen W.J."/>
            <person name="Zahm M."/>
            <person name="Cabau C."/>
            <person name="Klopp C."/>
            <person name="Thompson A.W."/>
            <person name="Robinson-Rechavi M."/>
            <person name="Braasch I."/>
            <person name="Lecointre G."/>
            <person name="Bobe J."/>
            <person name="Postlethwait J.H."/>
            <person name="Berthelot C."/>
            <person name="Roest Crollius H."/>
            <person name="Guiguen Y."/>
        </authorList>
    </citation>
    <scope>NUCLEOTIDE SEQUENCE</scope>
    <source>
        <strain evidence="3">WJC10195</strain>
    </source>
</reference>
<evidence type="ECO:0000259" key="2">
    <source>
        <dbReference type="Pfam" id="PF15257"/>
    </source>
</evidence>
<dbReference type="OrthoDB" id="120976at2759"/>